<evidence type="ECO:0000313" key="3">
    <source>
        <dbReference type="EMBL" id="CAL6075953.1"/>
    </source>
</evidence>
<feature type="signal peptide" evidence="1">
    <location>
        <begin position="1"/>
        <end position="21"/>
    </location>
</feature>
<gene>
    <name evidence="2" type="ORF">HINF_LOCUS23859</name>
    <name evidence="3" type="ORF">HINF_LOCUS57454</name>
</gene>
<name>A0AA86PJ15_9EUKA</name>
<sequence>MTLDIFNWIVEILIVILIVEAQQQNVQIAFQRKATPENRKQDSQFMTLFPGLNIDKIRNNANTITCNSTKSSYQQKQLQNKVRKSQPRVYEEVLLDNELRDFWLKRTSIDVIYSDIYSTVAYILLYFQNQIQCRYSFRFFQLLSILLDFSIINIQYYKDDPTSNEIQQI</sequence>
<dbReference type="AlphaFoldDB" id="A0AA86PJ15"/>
<keyword evidence="1" id="KW-0732">Signal</keyword>
<reference evidence="2" key="1">
    <citation type="submission" date="2023-06" db="EMBL/GenBank/DDBJ databases">
        <authorList>
            <person name="Kurt Z."/>
        </authorList>
    </citation>
    <scope>NUCLEOTIDE SEQUENCE</scope>
</reference>
<organism evidence="2">
    <name type="scientific">Hexamita inflata</name>
    <dbReference type="NCBI Taxonomy" id="28002"/>
    <lineage>
        <taxon>Eukaryota</taxon>
        <taxon>Metamonada</taxon>
        <taxon>Diplomonadida</taxon>
        <taxon>Hexamitidae</taxon>
        <taxon>Hexamitinae</taxon>
        <taxon>Hexamita</taxon>
    </lineage>
</organism>
<reference evidence="3 4" key="2">
    <citation type="submission" date="2024-07" db="EMBL/GenBank/DDBJ databases">
        <authorList>
            <person name="Akdeniz Z."/>
        </authorList>
    </citation>
    <scope>NUCLEOTIDE SEQUENCE [LARGE SCALE GENOMIC DNA]</scope>
</reference>
<evidence type="ECO:0000313" key="4">
    <source>
        <dbReference type="Proteomes" id="UP001642409"/>
    </source>
</evidence>
<feature type="chain" id="PRO_5041647754" evidence="1">
    <location>
        <begin position="22"/>
        <end position="169"/>
    </location>
</feature>
<dbReference type="EMBL" id="CAXDID020000317">
    <property type="protein sequence ID" value="CAL6075953.1"/>
    <property type="molecule type" value="Genomic_DNA"/>
</dbReference>
<dbReference type="Proteomes" id="UP001642409">
    <property type="component" value="Unassembled WGS sequence"/>
</dbReference>
<proteinExistence type="predicted"/>
<accession>A0AA86PJ15</accession>
<comment type="caution">
    <text evidence="2">The sequence shown here is derived from an EMBL/GenBank/DDBJ whole genome shotgun (WGS) entry which is preliminary data.</text>
</comment>
<keyword evidence="4" id="KW-1185">Reference proteome</keyword>
<evidence type="ECO:0000256" key="1">
    <source>
        <dbReference type="SAM" id="SignalP"/>
    </source>
</evidence>
<evidence type="ECO:0000313" key="2">
    <source>
        <dbReference type="EMBL" id="CAI9936214.1"/>
    </source>
</evidence>
<protein>
    <submittedName>
        <fullName evidence="3">Hypothetical_protein</fullName>
    </submittedName>
</protein>
<dbReference type="EMBL" id="CATOUU010000634">
    <property type="protein sequence ID" value="CAI9936214.1"/>
    <property type="molecule type" value="Genomic_DNA"/>
</dbReference>